<dbReference type="FunFam" id="1.20.1050.10:FF:000003">
    <property type="entry name" value="Glutathione S-transferase 2"/>
    <property type="match status" value="1"/>
</dbReference>
<dbReference type="GO" id="GO:0006749">
    <property type="term" value="P:glutathione metabolic process"/>
    <property type="evidence" value="ECO:0007669"/>
    <property type="project" value="TreeGrafter"/>
</dbReference>
<comment type="function">
    <text evidence="2">Conjugation of reduced glutathione to a wide number of exogenous and endogenous hydrophobic electrophiles.</text>
</comment>
<evidence type="ECO:0000313" key="11">
    <source>
        <dbReference type="Proteomes" id="UP000324629"/>
    </source>
</evidence>
<comment type="similarity">
    <text evidence="3">Belongs to the GST superfamily. Mu family.</text>
</comment>
<evidence type="ECO:0000256" key="4">
    <source>
        <dbReference type="ARBA" id="ARBA00011738"/>
    </source>
</evidence>
<dbReference type="Pfam" id="PF14497">
    <property type="entry name" value="GST_C_3"/>
    <property type="match status" value="1"/>
</dbReference>
<dbReference type="PANTHER" id="PTHR11571:SF222">
    <property type="entry name" value="GLUTATHIONE TRANSFERASE"/>
    <property type="match status" value="1"/>
</dbReference>
<dbReference type="AlphaFoldDB" id="A0A5J4P191"/>
<dbReference type="GO" id="GO:0004364">
    <property type="term" value="F:glutathione transferase activity"/>
    <property type="evidence" value="ECO:0007669"/>
    <property type="project" value="UniProtKB-EC"/>
</dbReference>
<proteinExistence type="inferred from homology"/>
<dbReference type="InterPro" id="IPR004046">
    <property type="entry name" value="GST_C"/>
</dbReference>
<evidence type="ECO:0000256" key="2">
    <source>
        <dbReference type="ARBA" id="ARBA00003701"/>
    </source>
</evidence>
<dbReference type="EC" id="2.5.1.18" evidence="5"/>
<dbReference type="EMBL" id="QNGE01000166">
    <property type="protein sequence ID" value="KAA3681603.1"/>
    <property type="molecule type" value="Genomic_DNA"/>
</dbReference>
<feature type="domain" description="GST C-terminal" evidence="9">
    <location>
        <begin position="36"/>
        <end position="169"/>
    </location>
</feature>
<comment type="caution">
    <text evidence="10">The sequence shown here is derived from an EMBL/GenBank/DDBJ whole genome shotgun (WGS) entry which is preliminary data.</text>
</comment>
<evidence type="ECO:0000256" key="6">
    <source>
        <dbReference type="ARBA" id="ARBA00022679"/>
    </source>
</evidence>
<reference evidence="10 11" key="1">
    <citation type="journal article" date="2019" name="Gigascience">
        <title>Whole-genome sequence of the oriental lung fluke Paragonimus westermani.</title>
        <authorList>
            <person name="Oey H."/>
            <person name="Zakrzewski M."/>
            <person name="Narain K."/>
            <person name="Devi K.R."/>
            <person name="Agatsuma T."/>
            <person name="Nawaratna S."/>
            <person name="Gobert G.N."/>
            <person name="Jones M.K."/>
            <person name="Ragan M.A."/>
            <person name="McManus D.P."/>
            <person name="Krause L."/>
        </authorList>
    </citation>
    <scope>NUCLEOTIDE SEQUENCE [LARGE SCALE GENOMIC DNA]</scope>
    <source>
        <strain evidence="10 11">IND2009</strain>
    </source>
</reference>
<dbReference type="PANTHER" id="PTHR11571">
    <property type="entry name" value="GLUTATHIONE S-TRANSFERASE"/>
    <property type="match status" value="1"/>
</dbReference>
<name>A0A5J4P191_9TREM</name>
<dbReference type="SMR" id="A0A5J4P191"/>
<dbReference type="PROSITE" id="PS50405">
    <property type="entry name" value="GST_CTER"/>
    <property type="match status" value="1"/>
</dbReference>
<comment type="catalytic activity">
    <reaction evidence="7">
        <text>RX + glutathione = an S-substituted glutathione + a halide anion + H(+)</text>
        <dbReference type="Rhea" id="RHEA:16437"/>
        <dbReference type="ChEBI" id="CHEBI:15378"/>
        <dbReference type="ChEBI" id="CHEBI:16042"/>
        <dbReference type="ChEBI" id="CHEBI:17792"/>
        <dbReference type="ChEBI" id="CHEBI:57925"/>
        <dbReference type="ChEBI" id="CHEBI:90779"/>
        <dbReference type="EC" id="2.5.1.18"/>
    </reaction>
</comment>
<keyword evidence="11" id="KW-1185">Reference proteome</keyword>
<dbReference type="Proteomes" id="UP000324629">
    <property type="component" value="Unassembled WGS sequence"/>
</dbReference>
<evidence type="ECO:0000313" key="10">
    <source>
        <dbReference type="EMBL" id="KAA3681603.1"/>
    </source>
</evidence>
<accession>A0A5J4P191</accession>
<dbReference type="SUPFAM" id="SSF47616">
    <property type="entry name" value="GST C-terminal domain-like"/>
    <property type="match status" value="2"/>
</dbReference>
<dbReference type="InterPro" id="IPR036282">
    <property type="entry name" value="Glutathione-S-Trfase_C_sf"/>
</dbReference>
<protein>
    <recommendedName>
        <fullName evidence="5">glutathione transferase</fullName>
        <ecNumber evidence="5">2.5.1.18</ecNumber>
    </recommendedName>
</protein>
<evidence type="ECO:0000259" key="9">
    <source>
        <dbReference type="PROSITE" id="PS50405"/>
    </source>
</evidence>
<keyword evidence="6 10" id="KW-0808">Transferase</keyword>
<feature type="domain" description="GST N-terminal" evidence="8">
    <location>
        <begin position="1"/>
        <end position="34"/>
    </location>
</feature>
<comment type="subunit">
    <text evidence="4">Homodimer.</text>
</comment>
<comment type="function">
    <text evidence="1">GST isoenzymes appear to play a central role in the parasite detoxification system. Other functions are also suspected including a role in increasing the solubility of haematin in the parasite gut.</text>
</comment>
<dbReference type="InterPro" id="IPR010987">
    <property type="entry name" value="Glutathione-S-Trfase_C-like"/>
</dbReference>
<dbReference type="InterPro" id="IPR050213">
    <property type="entry name" value="GST_superfamily"/>
</dbReference>
<evidence type="ECO:0000256" key="1">
    <source>
        <dbReference type="ARBA" id="ARBA00002446"/>
    </source>
</evidence>
<evidence type="ECO:0000256" key="5">
    <source>
        <dbReference type="ARBA" id="ARBA00012452"/>
    </source>
</evidence>
<gene>
    <name evidence="10" type="ORF">DEA37_0004921</name>
</gene>
<dbReference type="InterPro" id="IPR004045">
    <property type="entry name" value="Glutathione_S-Trfase_N"/>
</dbReference>
<organism evidence="10 11">
    <name type="scientific">Paragonimus westermani</name>
    <dbReference type="NCBI Taxonomy" id="34504"/>
    <lineage>
        <taxon>Eukaryota</taxon>
        <taxon>Metazoa</taxon>
        <taxon>Spiralia</taxon>
        <taxon>Lophotrochozoa</taxon>
        <taxon>Platyhelminthes</taxon>
        <taxon>Trematoda</taxon>
        <taxon>Digenea</taxon>
        <taxon>Plagiorchiida</taxon>
        <taxon>Troglotremata</taxon>
        <taxon>Troglotrematidae</taxon>
        <taxon>Paragonimus</taxon>
    </lineage>
</organism>
<sequence length="180" mass="20528">MNVAQLPYYKDETVTLTQFEAILRYIAEKNNMGGADSKERAVLSMINGAVNDLRWAFVRMCYNPDFEKLKPGFMSSLPDSLKIFEEYLKTHSWISGTKLDYPDFNLYDLLDTLKALEASCLDAFPKLKAYVAKFEASHNNSCFGGISGLYALPQIAAYMKSPRFMKWPYNNRMASWGGDH</sequence>
<evidence type="ECO:0000256" key="7">
    <source>
        <dbReference type="ARBA" id="ARBA00047960"/>
    </source>
</evidence>
<evidence type="ECO:0000256" key="3">
    <source>
        <dbReference type="ARBA" id="ARBA00005861"/>
    </source>
</evidence>
<evidence type="ECO:0000259" key="8">
    <source>
        <dbReference type="PROSITE" id="PS50404"/>
    </source>
</evidence>
<dbReference type="Gene3D" id="1.20.1050.130">
    <property type="match status" value="2"/>
</dbReference>
<dbReference type="PROSITE" id="PS50404">
    <property type="entry name" value="GST_NTER"/>
    <property type="match status" value="1"/>
</dbReference>